<evidence type="ECO:0000256" key="10">
    <source>
        <dbReference type="ARBA" id="ARBA00041978"/>
    </source>
</evidence>
<keyword evidence="14" id="KW-1185">Reference proteome</keyword>
<organism evidence="13 14">
    <name type="scientific">Wickerhamomyces mucosus</name>
    <dbReference type="NCBI Taxonomy" id="1378264"/>
    <lineage>
        <taxon>Eukaryota</taxon>
        <taxon>Fungi</taxon>
        <taxon>Dikarya</taxon>
        <taxon>Ascomycota</taxon>
        <taxon>Saccharomycotina</taxon>
        <taxon>Saccharomycetes</taxon>
        <taxon>Phaffomycetales</taxon>
        <taxon>Wickerhamomycetaceae</taxon>
        <taxon>Wickerhamomyces</taxon>
    </lineage>
</organism>
<dbReference type="InterPro" id="IPR006224">
    <property type="entry name" value="PsdUridine_synth_RluA-like_CS"/>
</dbReference>
<dbReference type="InterPro" id="IPR020103">
    <property type="entry name" value="PsdUridine_synth_cat_dom_sf"/>
</dbReference>
<evidence type="ECO:0000313" key="14">
    <source>
        <dbReference type="Proteomes" id="UP000769528"/>
    </source>
</evidence>
<reference evidence="13" key="2">
    <citation type="submission" date="2021-01" db="EMBL/GenBank/DDBJ databases">
        <authorList>
            <person name="Schikora-Tamarit M.A."/>
        </authorList>
    </citation>
    <scope>NUCLEOTIDE SEQUENCE</scope>
    <source>
        <strain evidence="13">CBS6341</strain>
    </source>
</reference>
<evidence type="ECO:0000256" key="1">
    <source>
        <dbReference type="ARBA" id="ARBA00004173"/>
    </source>
</evidence>
<dbReference type="CDD" id="cd02869">
    <property type="entry name" value="PseudoU_synth_RluA_like"/>
    <property type="match status" value="1"/>
</dbReference>
<dbReference type="GO" id="GO:0003723">
    <property type="term" value="F:RNA binding"/>
    <property type="evidence" value="ECO:0007669"/>
    <property type="project" value="InterPro"/>
</dbReference>
<dbReference type="PANTHER" id="PTHR21600">
    <property type="entry name" value="MITOCHONDRIAL RNA PSEUDOURIDINE SYNTHASE"/>
    <property type="match status" value="1"/>
</dbReference>
<evidence type="ECO:0000256" key="5">
    <source>
        <dbReference type="ARBA" id="ARBA00036927"/>
    </source>
</evidence>
<keyword evidence="3" id="KW-0496">Mitochondrion</keyword>
<dbReference type="Pfam" id="PF00849">
    <property type="entry name" value="PseudoU_synth_2"/>
    <property type="match status" value="1"/>
</dbReference>
<evidence type="ECO:0000256" key="9">
    <source>
        <dbReference type="ARBA" id="ARBA00041561"/>
    </source>
</evidence>
<evidence type="ECO:0000313" key="13">
    <source>
        <dbReference type="EMBL" id="KAH3675888.1"/>
    </source>
</evidence>
<comment type="subcellular location">
    <subcellularLocation>
        <location evidence="1">Mitochondrion</location>
    </subcellularLocation>
</comment>
<keyword evidence="4" id="KW-0413">Isomerase</keyword>
<dbReference type="EC" id="5.4.99.43" evidence="7"/>
<evidence type="ECO:0000256" key="6">
    <source>
        <dbReference type="ARBA" id="ARBA00037513"/>
    </source>
</evidence>
<dbReference type="PROSITE" id="PS01129">
    <property type="entry name" value="PSI_RLU"/>
    <property type="match status" value="1"/>
</dbReference>
<dbReference type="SUPFAM" id="SSF55120">
    <property type="entry name" value="Pseudouridine synthase"/>
    <property type="match status" value="1"/>
</dbReference>
<gene>
    <name evidence="13" type="ORF">WICMUC_002458</name>
</gene>
<evidence type="ECO:0000256" key="7">
    <source>
        <dbReference type="ARBA" id="ARBA00038947"/>
    </source>
</evidence>
<evidence type="ECO:0000256" key="4">
    <source>
        <dbReference type="ARBA" id="ARBA00023235"/>
    </source>
</evidence>
<dbReference type="Gene3D" id="3.30.2350.10">
    <property type="entry name" value="Pseudouridine synthase"/>
    <property type="match status" value="1"/>
</dbReference>
<evidence type="ECO:0000256" key="8">
    <source>
        <dbReference type="ARBA" id="ARBA00040626"/>
    </source>
</evidence>
<dbReference type="InterPro" id="IPR006145">
    <property type="entry name" value="PsdUridine_synth_RsuA/RluA"/>
</dbReference>
<accession>A0A9P8TDU7</accession>
<comment type="function">
    <text evidence="6">Pseudouridylate synthase responsible for the pseudouridine-2819 formation in mitochondrial 21S rRNA. May modulate the efficiency or the fidelity of the mitochondrial translation machinery.</text>
</comment>
<dbReference type="GO" id="GO:0160143">
    <property type="term" value="F:21S rRNA pseudouridine(2819) synthase activity"/>
    <property type="evidence" value="ECO:0007669"/>
    <property type="project" value="UniProtKB-EC"/>
</dbReference>
<evidence type="ECO:0000256" key="11">
    <source>
        <dbReference type="ARBA" id="ARBA00042700"/>
    </source>
</evidence>
<dbReference type="AlphaFoldDB" id="A0A9P8TDU7"/>
<dbReference type="InterPro" id="IPR050188">
    <property type="entry name" value="RluA_PseudoU_synthase"/>
</dbReference>
<dbReference type="GO" id="GO:0000455">
    <property type="term" value="P:enzyme-directed rRNA pseudouridine synthesis"/>
    <property type="evidence" value="ECO:0007669"/>
    <property type="project" value="TreeGrafter"/>
</dbReference>
<comment type="similarity">
    <text evidence="2">Belongs to the pseudouridine synthase RluA family.</text>
</comment>
<sequence length="328" mass="37513">MLEMVYFVPRNHNVIITQNMTKVLSFVAQYVTTSHTKRHDYGRKWKHKAKALAQGDNHIINRSIPGSKVIAHSLNLERHPEKFTGIYQDSKYIIINKAPGHCTQDDDKRVGKRTFQKGIITLLREQDDEVRNVHRLDKAVSGGMLLAKDKTTAQKFSRNLRLGGNKGYKFIRRYVGLIPAGEFPPMGEGLCYEYYGSNNKGSIFIPDEEKGVCKTEFIKYNNIVHKGYQMIVIQLETGRKRQIRKHLSRAFNKPLMNDVLFGGTHKRGPVAAIGLHSSYIEARVGLTSKQFIIPVKYATELWEGFIDEDGNFDTEILNILMNFNEILV</sequence>
<evidence type="ECO:0000256" key="3">
    <source>
        <dbReference type="ARBA" id="ARBA00023128"/>
    </source>
</evidence>
<dbReference type="OrthoDB" id="428658at2759"/>
<protein>
    <recommendedName>
        <fullName evidence="8">21S rRNA pseudouridine(2819) synthase</fullName>
        <ecNumber evidence="7">5.4.99.43</ecNumber>
    </recommendedName>
    <alternativeName>
        <fullName evidence="10">Pseudouridine synthase 5</fullName>
    </alternativeName>
    <alternativeName>
        <fullName evidence="9">Pseudouridylate synthase PUS5</fullName>
    </alternativeName>
    <alternativeName>
        <fullName evidence="11">Uracil hydrolyase PUS5</fullName>
    </alternativeName>
</protein>
<feature type="domain" description="Pseudouridine synthase RsuA/RluA-like" evidence="12">
    <location>
        <begin position="91"/>
        <end position="248"/>
    </location>
</feature>
<dbReference type="Proteomes" id="UP000769528">
    <property type="component" value="Unassembled WGS sequence"/>
</dbReference>
<name>A0A9P8TDU7_9ASCO</name>
<comment type="catalytic activity">
    <reaction evidence="5">
        <text>uridine(2819) in 21S rRNA = pseudouridine(2819) in 21S rRNA</text>
        <dbReference type="Rhea" id="RHEA:42556"/>
        <dbReference type="Rhea" id="RHEA-COMP:10113"/>
        <dbReference type="Rhea" id="RHEA-COMP:10114"/>
        <dbReference type="ChEBI" id="CHEBI:65314"/>
        <dbReference type="ChEBI" id="CHEBI:65315"/>
        <dbReference type="EC" id="5.4.99.43"/>
    </reaction>
</comment>
<dbReference type="EMBL" id="JAEUBF010000694">
    <property type="protein sequence ID" value="KAH3675888.1"/>
    <property type="molecule type" value="Genomic_DNA"/>
</dbReference>
<proteinExistence type="inferred from homology"/>
<reference evidence="13" key="1">
    <citation type="journal article" date="2021" name="Open Biol.">
        <title>Shared evolutionary footprints suggest mitochondrial oxidative damage underlies multiple complex I losses in fungi.</title>
        <authorList>
            <person name="Schikora-Tamarit M.A."/>
            <person name="Marcet-Houben M."/>
            <person name="Nosek J."/>
            <person name="Gabaldon T."/>
        </authorList>
    </citation>
    <scope>NUCLEOTIDE SEQUENCE</scope>
    <source>
        <strain evidence="13">CBS6341</strain>
    </source>
</reference>
<comment type="caution">
    <text evidence="13">The sequence shown here is derived from an EMBL/GenBank/DDBJ whole genome shotgun (WGS) entry which is preliminary data.</text>
</comment>
<evidence type="ECO:0000256" key="2">
    <source>
        <dbReference type="ARBA" id="ARBA00010876"/>
    </source>
</evidence>
<dbReference type="GO" id="GO:0005739">
    <property type="term" value="C:mitochondrion"/>
    <property type="evidence" value="ECO:0007669"/>
    <property type="project" value="UniProtKB-SubCell"/>
</dbReference>
<dbReference type="PANTHER" id="PTHR21600:SF81">
    <property type="entry name" value="21S RRNA PSEUDOURIDINE(2819) SYNTHASE"/>
    <property type="match status" value="1"/>
</dbReference>
<evidence type="ECO:0000259" key="12">
    <source>
        <dbReference type="Pfam" id="PF00849"/>
    </source>
</evidence>